<keyword evidence="3 4" id="KW-0012">Acyltransferase</keyword>
<dbReference type="InterPro" id="IPR020613">
    <property type="entry name" value="Thiolase_CS"/>
</dbReference>
<dbReference type="EMBL" id="JBHSUB010000018">
    <property type="protein sequence ID" value="MFC6379309.1"/>
    <property type="molecule type" value="Genomic_DNA"/>
</dbReference>
<dbReference type="Pfam" id="PF00108">
    <property type="entry name" value="Thiolase_N"/>
    <property type="match status" value="1"/>
</dbReference>
<dbReference type="Proteomes" id="UP001596230">
    <property type="component" value="Unassembled WGS sequence"/>
</dbReference>
<evidence type="ECO:0000256" key="1">
    <source>
        <dbReference type="ARBA" id="ARBA00010982"/>
    </source>
</evidence>
<keyword evidence="2 4" id="KW-0808">Transferase</keyword>
<gene>
    <name evidence="8" type="ORF">ACFP9W_14740</name>
</gene>
<accession>A0ABW1W0J6</accession>
<dbReference type="Pfam" id="PF02803">
    <property type="entry name" value="Thiolase_C"/>
    <property type="match status" value="1"/>
</dbReference>
<feature type="domain" description="Thiolase C-terminal" evidence="7">
    <location>
        <begin position="248"/>
        <end position="364"/>
    </location>
</feature>
<sequence>MIIAALRSAVIPRGGAFESLKVHQLAAPVISALLAQNGIAAGEVDQLILANALGAGGNPARVTALAAGMPGVSGITIDTQCAGGLDAVALASALVDSGAAQIVIAGGAESYSRRPLRGETYTDGRPARFYTRPPFSPDPATDPDMTDAADALAVKYSLTRQAQDGWAINSHRKAMAAQDRLRQEIVPVAGVVSDGYPRRMSERLAARSPVLSGSVSLVSTAVEADGAAFCLVVSDAVAGRLKAREGLTIRGFVSAGADSCLPGYAPVVALRQLFAKFPQVAPGDCVTEMMEAYASQAMVCVQESGLNVQQTNCGGGALARGHPIGASGAILICRLFYELQRSELSDGVCAIAAAGGLGSAMLLSKCANPSSFPTG</sequence>
<comment type="similarity">
    <text evidence="1 4">Belongs to the thiolase-like superfamily. Thiolase family.</text>
</comment>
<evidence type="ECO:0000256" key="2">
    <source>
        <dbReference type="ARBA" id="ARBA00022679"/>
    </source>
</evidence>
<dbReference type="InterPro" id="IPR020617">
    <property type="entry name" value="Thiolase_C"/>
</dbReference>
<dbReference type="Gene3D" id="3.40.47.10">
    <property type="match status" value="2"/>
</dbReference>
<comment type="caution">
    <text evidence="8">The sequence shown here is derived from an EMBL/GenBank/DDBJ whole genome shotgun (WGS) entry which is preliminary data.</text>
</comment>
<keyword evidence="9" id="KW-1185">Reference proteome</keyword>
<dbReference type="PROSITE" id="PS00737">
    <property type="entry name" value="THIOLASE_2"/>
    <property type="match status" value="1"/>
</dbReference>
<feature type="domain" description="Thiolase N-terminal" evidence="6">
    <location>
        <begin position="1"/>
        <end position="227"/>
    </location>
</feature>
<protein>
    <submittedName>
        <fullName evidence="8">Thiolase family protein</fullName>
    </submittedName>
</protein>
<dbReference type="PANTHER" id="PTHR18919">
    <property type="entry name" value="ACETYL-COA C-ACYLTRANSFERASE"/>
    <property type="match status" value="1"/>
</dbReference>
<organism evidence="8 9">
    <name type="scientific">Tatumella terrea</name>
    <dbReference type="NCBI Taxonomy" id="419007"/>
    <lineage>
        <taxon>Bacteria</taxon>
        <taxon>Pseudomonadati</taxon>
        <taxon>Pseudomonadota</taxon>
        <taxon>Gammaproteobacteria</taxon>
        <taxon>Enterobacterales</taxon>
        <taxon>Erwiniaceae</taxon>
        <taxon>Tatumella</taxon>
    </lineage>
</organism>
<evidence type="ECO:0000256" key="3">
    <source>
        <dbReference type="ARBA" id="ARBA00023315"/>
    </source>
</evidence>
<name>A0ABW1W0J6_9GAMM</name>
<dbReference type="InterPro" id="IPR020616">
    <property type="entry name" value="Thiolase_N"/>
</dbReference>
<dbReference type="PIRSF" id="PIRSF000429">
    <property type="entry name" value="Ac-CoA_Ac_transf"/>
    <property type="match status" value="1"/>
</dbReference>
<dbReference type="SUPFAM" id="SSF53901">
    <property type="entry name" value="Thiolase-like"/>
    <property type="match status" value="2"/>
</dbReference>
<dbReference type="NCBIfam" id="TIGR01930">
    <property type="entry name" value="AcCoA-C-Actrans"/>
    <property type="match status" value="1"/>
</dbReference>
<evidence type="ECO:0000259" key="6">
    <source>
        <dbReference type="Pfam" id="PF00108"/>
    </source>
</evidence>
<evidence type="ECO:0000256" key="4">
    <source>
        <dbReference type="RuleBase" id="RU003557"/>
    </source>
</evidence>
<evidence type="ECO:0000313" key="9">
    <source>
        <dbReference type="Proteomes" id="UP001596230"/>
    </source>
</evidence>
<evidence type="ECO:0000256" key="5">
    <source>
        <dbReference type="SAM" id="MobiDB-lite"/>
    </source>
</evidence>
<evidence type="ECO:0000313" key="8">
    <source>
        <dbReference type="EMBL" id="MFC6379309.1"/>
    </source>
</evidence>
<evidence type="ECO:0000259" key="7">
    <source>
        <dbReference type="Pfam" id="PF02803"/>
    </source>
</evidence>
<dbReference type="PANTHER" id="PTHR18919:SF151">
    <property type="entry name" value="BLR2427 PROTEIN"/>
    <property type="match status" value="1"/>
</dbReference>
<dbReference type="CDD" id="cd00751">
    <property type="entry name" value="thiolase"/>
    <property type="match status" value="1"/>
</dbReference>
<dbReference type="InterPro" id="IPR016039">
    <property type="entry name" value="Thiolase-like"/>
</dbReference>
<dbReference type="InterPro" id="IPR002155">
    <property type="entry name" value="Thiolase"/>
</dbReference>
<proteinExistence type="inferred from homology"/>
<reference evidence="9" key="1">
    <citation type="journal article" date="2019" name="Int. J. Syst. Evol. Microbiol.">
        <title>The Global Catalogue of Microorganisms (GCM) 10K type strain sequencing project: providing services to taxonomists for standard genome sequencing and annotation.</title>
        <authorList>
            <consortium name="The Broad Institute Genomics Platform"/>
            <consortium name="The Broad Institute Genome Sequencing Center for Infectious Disease"/>
            <person name="Wu L."/>
            <person name="Ma J."/>
        </authorList>
    </citation>
    <scope>NUCLEOTIDE SEQUENCE [LARGE SCALE GENOMIC DNA]</scope>
    <source>
        <strain evidence="9">CGMCC 1.18518</strain>
    </source>
</reference>
<feature type="region of interest" description="Disordered" evidence="5">
    <location>
        <begin position="122"/>
        <end position="142"/>
    </location>
</feature>
<dbReference type="RefSeq" id="WP_385953831.1">
    <property type="nucleotide sequence ID" value="NZ_JBHSUB010000018.1"/>
</dbReference>